<dbReference type="CDD" id="cd02440">
    <property type="entry name" value="AdoMet_MTases"/>
    <property type="match status" value="1"/>
</dbReference>
<dbReference type="InterPro" id="IPR022642">
    <property type="entry name" value="CheR_C"/>
</dbReference>
<keyword evidence="3" id="KW-0489">Methyltransferase</keyword>
<evidence type="ECO:0000256" key="5">
    <source>
        <dbReference type="ARBA" id="ARBA00022691"/>
    </source>
</evidence>
<dbReference type="PANTHER" id="PTHR24422:SF10">
    <property type="entry name" value="CHEMOTAXIS PROTEIN METHYLTRANSFERASE 2"/>
    <property type="match status" value="1"/>
</dbReference>
<dbReference type="EMBL" id="JAGKQQ010000001">
    <property type="protein sequence ID" value="MBP3956727.1"/>
    <property type="molecule type" value="Genomic_DNA"/>
</dbReference>
<dbReference type="InterPro" id="IPR022641">
    <property type="entry name" value="CheR_N"/>
</dbReference>
<dbReference type="Pfam" id="PF03705">
    <property type="entry name" value="CheR_N"/>
    <property type="match status" value="1"/>
</dbReference>
<reference evidence="7 8" key="1">
    <citation type="submission" date="2021-04" db="EMBL/GenBank/DDBJ databases">
        <authorList>
            <person name="Ivanova A."/>
        </authorList>
    </citation>
    <scope>NUCLEOTIDE SEQUENCE [LARGE SCALE GENOMIC DNA]</scope>
    <source>
        <strain evidence="7 8">G18</strain>
    </source>
</reference>
<dbReference type="SMART" id="SM00138">
    <property type="entry name" value="MeTrc"/>
    <property type="match status" value="1"/>
</dbReference>
<keyword evidence="4" id="KW-0808">Transferase</keyword>
<feature type="domain" description="CheR-type methyltransferase" evidence="6">
    <location>
        <begin position="1"/>
        <end position="278"/>
    </location>
</feature>
<protein>
    <recommendedName>
        <fullName evidence="2">protein-glutamate O-methyltransferase</fullName>
        <ecNumber evidence="2">2.1.1.80</ecNumber>
    </recommendedName>
</protein>
<evidence type="ECO:0000256" key="4">
    <source>
        <dbReference type="ARBA" id="ARBA00022679"/>
    </source>
</evidence>
<sequence>MNLSMDDFVLIRDMLYERTGLMFEDKKLAFLQPRVARRVSTTGAASPRDYYRMLKYQDPGGREFQSLVEQVTTNETYFFREFPQLESFANDALPKVAEAKRAARDYTLNVWSACCSTGDEPYTLATILSACLDDFPKWKVRLLATDIDTAVLDTARAAEYGERNVKDVPPPYLKEYFTRTRAGYRVKEPVRKMVTFEHLNLMDKAGMRKQKGFDFVFCRNVLIYFDDVSRKQVLGHFYDALVPGGFVFLGHSESVGRISAAFEPVALGGGVMYRKPTVVRAVPGGTR</sequence>
<dbReference type="InterPro" id="IPR000780">
    <property type="entry name" value="CheR_MeTrfase"/>
</dbReference>
<dbReference type="SUPFAM" id="SSF47757">
    <property type="entry name" value="Chemotaxis receptor methyltransferase CheR, N-terminal domain"/>
    <property type="match status" value="1"/>
</dbReference>
<dbReference type="Pfam" id="PF01739">
    <property type="entry name" value="CheR"/>
    <property type="match status" value="1"/>
</dbReference>
<dbReference type="Proteomes" id="UP000676565">
    <property type="component" value="Unassembled WGS sequence"/>
</dbReference>
<dbReference type="PROSITE" id="PS50123">
    <property type="entry name" value="CHER"/>
    <property type="match status" value="1"/>
</dbReference>
<name>A0ABS5BTH5_9BACT</name>
<dbReference type="InterPro" id="IPR050903">
    <property type="entry name" value="Bact_Chemotaxis_MeTrfase"/>
</dbReference>
<proteinExistence type="predicted"/>
<keyword evidence="8" id="KW-1185">Reference proteome</keyword>
<dbReference type="InterPro" id="IPR036804">
    <property type="entry name" value="CheR_N_sf"/>
</dbReference>
<dbReference type="Gene3D" id="1.10.155.10">
    <property type="entry name" value="Chemotaxis receptor methyltransferase CheR, N-terminal domain"/>
    <property type="match status" value="1"/>
</dbReference>
<comment type="catalytic activity">
    <reaction evidence="1">
        <text>L-glutamyl-[protein] + S-adenosyl-L-methionine = [protein]-L-glutamate 5-O-methyl ester + S-adenosyl-L-homocysteine</text>
        <dbReference type="Rhea" id="RHEA:24452"/>
        <dbReference type="Rhea" id="RHEA-COMP:10208"/>
        <dbReference type="Rhea" id="RHEA-COMP:10311"/>
        <dbReference type="ChEBI" id="CHEBI:29973"/>
        <dbReference type="ChEBI" id="CHEBI:57856"/>
        <dbReference type="ChEBI" id="CHEBI:59789"/>
        <dbReference type="ChEBI" id="CHEBI:82795"/>
        <dbReference type="EC" id="2.1.1.80"/>
    </reaction>
</comment>
<organism evidence="7 8">
    <name type="scientific">Gemmata palustris</name>
    <dbReference type="NCBI Taxonomy" id="2822762"/>
    <lineage>
        <taxon>Bacteria</taxon>
        <taxon>Pseudomonadati</taxon>
        <taxon>Planctomycetota</taxon>
        <taxon>Planctomycetia</taxon>
        <taxon>Gemmatales</taxon>
        <taxon>Gemmataceae</taxon>
        <taxon>Gemmata</taxon>
    </lineage>
</organism>
<dbReference type="PRINTS" id="PR00996">
    <property type="entry name" value="CHERMTFRASE"/>
</dbReference>
<evidence type="ECO:0000313" key="7">
    <source>
        <dbReference type="EMBL" id="MBP3956727.1"/>
    </source>
</evidence>
<dbReference type="InterPro" id="IPR029063">
    <property type="entry name" value="SAM-dependent_MTases_sf"/>
</dbReference>
<accession>A0ABS5BTH5</accession>
<dbReference type="Gene3D" id="3.40.50.150">
    <property type="entry name" value="Vaccinia Virus protein VP39"/>
    <property type="match status" value="1"/>
</dbReference>
<evidence type="ECO:0000256" key="3">
    <source>
        <dbReference type="ARBA" id="ARBA00022603"/>
    </source>
</evidence>
<evidence type="ECO:0000313" key="8">
    <source>
        <dbReference type="Proteomes" id="UP000676565"/>
    </source>
</evidence>
<comment type="caution">
    <text evidence="7">The sequence shown here is derived from an EMBL/GenBank/DDBJ whole genome shotgun (WGS) entry which is preliminary data.</text>
</comment>
<dbReference type="PANTHER" id="PTHR24422">
    <property type="entry name" value="CHEMOTAXIS PROTEIN METHYLTRANSFERASE"/>
    <property type="match status" value="1"/>
</dbReference>
<dbReference type="EC" id="2.1.1.80" evidence="2"/>
<dbReference type="InterPro" id="IPR026024">
    <property type="entry name" value="Chemotaxis_MeTrfase_CheR"/>
</dbReference>
<dbReference type="SUPFAM" id="SSF53335">
    <property type="entry name" value="S-adenosyl-L-methionine-dependent methyltransferases"/>
    <property type="match status" value="1"/>
</dbReference>
<gene>
    <name evidence="7" type="ORF">J8F10_15755</name>
</gene>
<evidence type="ECO:0000256" key="2">
    <source>
        <dbReference type="ARBA" id="ARBA00012534"/>
    </source>
</evidence>
<evidence type="ECO:0000259" key="6">
    <source>
        <dbReference type="PROSITE" id="PS50123"/>
    </source>
</evidence>
<dbReference type="PIRSF" id="PIRSF000410">
    <property type="entry name" value="CheR"/>
    <property type="match status" value="1"/>
</dbReference>
<evidence type="ECO:0000256" key="1">
    <source>
        <dbReference type="ARBA" id="ARBA00001541"/>
    </source>
</evidence>
<keyword evidence="5" id="KW-0949">S-adenosyl-L-methionine</keyword>